<protein>
    <submittedName>
        <fullName evidence="1">Toxin-antitoxin system, antitoxin component</fullName>
    </submittedName>
</protein>
<proteinExistence type="predicted"/>
<sequence length="211" mass="23968">MCTKRVRALERAGSYDIIILGRVTARHPQSSVDALRSTWAHAWKYMTRLGTDPMETMAIDYDPKVRLVEMIAFDAGNGSMIMYHANNAQKKFLRELGLSERDIRRLIGGDDIMDPITTADGTVVTEKMLDQWPADVEHGVYHGSPGKVVTRRRFGRPRTYAEPMDTVTLRVTADTLHEAEQLANHDNVSRATMLRELLDLGLKEKRRRMTA</sequence>
<gene>
    <name evidence="1" type="ORF">BCAL_0765</name>
</gene>
<dbReference type="Proteomes" id="UP000029072">
    <property type="component" value="Unassembled WGS sequence"/>
</dbReference>
<evidence type="ECO:0000313" key="2">
    <source>
        <dbReference type="Proteomes" id="UP000029072"/>
    </source>
</evidence>
<accession>A0A087A9Q8</accession>
<name>A0A087A9Q8_9BIFI</name>
<organism evidence="1 2">
    <name type="scientific">Bifidobacterium callitrichos DSM 23973</name>
    <dbReference type="NCBI Taxonomy" id="1437609"/>
    <lineage>
        <taxon>Bacteria</taxon>
        <taxon>Bacillati</taxon>
        <taxon>Actinomycetota</taxon>
        <taxon>Actinomycetes</taxon>
        <taxon>Bifidobacteriales</taxon>
        <taxon>Bifidobacteriaceae</taxon>
        <taxon>Bifidobacterium</taxon>
    </lineage>
</organism>
<reference evidence="1 2" key="1">
    <citation type="submission" date="2014-03" db="EMBL/GenBank/DDBJ databases">
        <title>Genomics of Bifidobacteria.</title>
        <authorList>
            <person name="Ventura M."/>
            <person name="Milani C."/>
            <person name="Lugli G.A."/>
        </authorList>
    </citation>
    <scope>NUCLEOTIDE SEQUENCE [LARGE SCALE GENOMIC DNA]</scope>
    <source>
        <strain evidence="1 2">DSM 23973</strain>
    </source>
</reference>
<comment type="caution">
    <text evidence="1">The sequence shown here is derived from an EMBL/GenBank/DDBJ whole genome shotgun (WGS) entry which is preliminary data.</text>
</comment>
<evidence type="ECO:0000313" key="1">
    <source>
        <dbReference type="EMBL" id="KFI55508.1"/>
    </source>
</evidence>
<dbReference type="AlphaFoldDB" id="A0A087A9Q8"/>
<dbReference type="EMBL" id="JGYS01000005">
    <property type="protein sequence ID" value="KFI55508.1"/>
    <property type="molecule type" value="Genomic_DNA"/>
</dbReference>